<dbReference type="Proteomes" id="UP000759131">
    <property type="component" value="Unassembled WGS sequence"/>
</dbReference>
<dbReference type="Gene3D" id="3.80.10.10">
    <property type="entry name" value="Ribonuclease Inhibitor"/>
    <property type="match status" value="1"/>
</dbReference>
<proteinExistence type="predicted"/>
<evidence type="ECO:0008006" key="4">
    <source>
        <dbReference type="Google" id="ProtNLM"/>
    </source>
</evidence>
<dbReference type="EMBL" id="CAJPIZ010006591">
    <property type="protein sequence ID" value="CAG2109646.1"/>
    <property type="molecule type" value="Genomic_DNA"/>
</dbReference>
<organism evidence="2">
    <name type="scientific">Medioppia subpectinata</name>
    <dbReference type="NCBI Taxonomy" id="1979941"/>
    <lineage>
        <taxon>Eukaryota</taxon>
        <taxon>Metazoa</taxon>
        <taxon>Ecdysozoa</taxon>
        <taxon>Arthropoda</taxon>
        <taxon>Chelicerata</taxon>
        <taxon>Arachnida</taxon>
        <taxon>Acari</taxon>
        <taxon>Acariformes</taxon>
        <taxon>Sarcoptiformes</taxon>
        <taxon>Oribatida</taxon>
        <taxon>Brachypylina</taxon>
        <taxon>Oppioidea</taxon>
        <taxon>Oppiidae</taxon>
        <taxon>Medioppia</taxon>
    </lineage>
</organism>
<protein>
    <recommendedName>
        <fullName evidence="4">F-box domain-containing protein</fullName>
    </recommendedName>
</protein>
<dbReference type="InterPro" id="IPR032675">
    <property type="entry name" value="LRR_dom_sf"/>
</dbReference>
<accession>A0A7R9KTQ8</accession>
<dbReference type="SUPFAM" id="SSF52047">
    <property type="entry name" value="RNI-like"/>
    <property type="match status" value="1"/>
</dbReference>
<keyword evidence="3" id="KW-1185">Reference proteome</keyword>
<reference evidence="2" key="1">
    <citation type="submission" date="2020-11" db="EMBL/GenBank/DDBJ databases">
        <authorList>
            <person name="Tran Van P."/>
        </authorList>
    </citation>
    <scope>NUCLEOTIDE SEQUENCE</scope>
</reference>
<evidence type="ECO:0000313" key="3">
    <source>
        <dbReference type="Proteomes" id="UP000759131"/>
    </source>
</evidence>
<dbReference type="EMBL" id="OC861166">
    <property type="protein sequence ID" value="CAD7629216.1"/>
    <property type="molecule type" value="Genomic_DNA"/>
</dbReference>
<dbReference type="InterPro" id="IPR036047">
    <property type="entry name" value="F-box-like_dom_sf"/>
</dbReference>
<feature type="region of interest" description="Disordered" evidence="1">
    <location>
        <begin position="1"/>
        <end position="20"/>
    </location>
</feature>
<sequence>MAQQMKHLKTSLETIDDGNEDNKQQSKIYAKDSMDRFGDDLCALIVSYLTFEDRFRYECVSKQFRRTVFGSVVDINLNVKPIKREDNSKTPLIDFRGVGDTDQYILELFPTIQHKFPKLREIYCNFTSNSDRWVQQLSPLVTRVGDISPAKKQSLTHCHRLSNLSVNSLSDVFDNTSGQLLAKNLHSFKIKRCDGSERLARFVAGNQSLKFVDILCENPNHLTEMCGHLSRLPHLRKLTLGSVLMTGQTPMFHHSLRTIGVNCKQLKRLSLALVSKTSHLKSMNELKHYRRLTRLMIALKPLDSTLLSNYGQHLPPLQWLTILTDTITRECLSHISRLPALQTLVIHCNQDIDLSDNDFNDVLSRSPKLKDIFISINNKNKLYSK</sequence>
<name>A0A7R9KTQ8_9ACAR</name>
<dbReference type="SUPFAM" id="SSF81383">
    <property type="entry name" value="F-box domain"/>
    <property type="match status" value="1"/>
</dbReference>
<evidence type="ECO:0000313" key="2">
    <source>
        <dbReference type="EMBL" id="CAD7629216.1"/>
    </source>
</evidence>
<evidence type="ECO:0000256" key="1">
    <source>
        <dbReference type="SAM" id="MobiDB-lite"/>
    </source>
</evidence>
<gene>
    <name evidence="2" type="ORF">OSB1V03_LOCUS9633</name>
</gene>
<dbReference type="AlphaFoldDB" id="A0A7R9KTQ8"/>